<accession>A0A6A5ZAT6</accession>
<sequence>MNEKEKEIGPIPEIKRNVSSDSDESAEERLRWRDHGPLMTPDQEQGNPFDVLHLEKSLFCSRKKSDIGPTTNASIYQDGIEQSGSGEQGDKGLEADPQEKQKAKTQGGQIENLSFRDRIRHFTWTWFTMTMATGGIANVLYTVPFRFHGLYALGCLFFILNMVLFAFNITMISLRFYFYPRTFKASFLHPTESLFIPASVISFGTILINITQYGINDTGYWLEYTMAIMYWIDCGLAVVFSIGIYLIMWSTQTFTISQMTPVWIFPAYPLLIIGPHAGNLARKTSDPIRALNIIVSGYVIQGIGFLVSLMIYAAFLYRLMTQKLPKESLRPGMFISVGPSGFTISAIVNMGQTLPKVVPENFMGPGMGKTVGQVSMIMANWMGLWLWGLAFWFFFVSVGAHYSCARRGKMDFAMVRMSTKSGLLLVCM</sequence>
<proteinExistence type="predicted"/>
<evidence type="ECO:0000256" key="3">
    <source>
        <dbReference type="ARBA" id="ARBA00022989"/>
    </source>
</evidence>
<gene>
    <name evidence="7" type="ORF">BDV96DRAFT_574951</name>
</gene>
<keyword evidence="4 6" id="KW-0472">Membrane</keyword>
<feature type="transmembrane region" description="Helical" evidence="6">
    <location>
        <begin position="384"/>
        <end position="404"/>
    </location>
</feature>
<name>A0A6A5ZAT6_9PLEO</name>
<dbReference type="GO" id="GO:0016020">
    <property type="term" value="C:membrane"/>
    <property type="evidence" value="ECO:0007669"/>
    <property type="project" value="UniProtKB-SubCell"/>
</dbReference>
<feature type="transmembrane region" description="Helical" evidence="6">
    <location>
        <begin position="227"/>
        <end position="248"/>
    </location>
</feature>
<feature type="transmembrane region" description="Helical" evidence="6">
    <location>
        <begin position="298"/>
        <end position="320"/>
    </location>
</feature>
<dbReference type="Gene3D" id="1.50.10.150">
    <property type="entry name" value="Voltage-dependent anion channel"/>
    <property type="match status" value="1"/>
</dbReference>
<dbReference type="GO" id="GO:0015140">
    <property type="term" value="F:malate transmembrane transporter activity"/>
    <property type="evidence" value="ECO:0007669"/>
    <property type="project" value="InterPro"/>
</dbReference>
<evidence type="ECO:0000313" key="7">
    <source>
        <dbReference type="EMBL" id="KAF2116003.1"/>
    </source>
</evidence>
<feature type="compositionally biased region" description="Basic and acidic residues" evidence="5">
    <location>
        <begin position="27"/>
        <end position="36"/>
    </location>
</feature>
<organism evidence="7 8">
    <name type="scientific">Lophiotrema nucula</name>
    <dbReference type="NCBI Taxonomy" id="690887"/>
    <lineage>
        <taxon>Eukaryota</taxon>
        <taxon>Fungi</taxon>
        <taxon>Dikarya</taxon>
        <taxon>Ascomycota</taxon>
        <taxon>Pezizomycotina</taxon>
        <taxon>Dothideomycetes</taxon>
        <taxon>Pleosporomycetidae</taxon>
        <taxon>Pleosporales</taxon>
        <taxon>Lophiotremataceae</taxon>
        <taxon>Lophiotrema</taxon>
    </lineage>
</organism>
<dbReference type="EMBL" id="ML977322">
    <property type="protein sequence ID" value="KAF2116003.1"/>
    <property type="molecule type" value="Genomic_DNA"/>
</dbReference>
<evidence type="ECO:0000256" key="4">
    <source>
        <dbReference type="ARBA" id="ARBA00023136"/>
    </source>
</evidence>
<dbReference type="InterPro" id="IPR030185">
    <property type="entry name" value="Mae1"/>
</dbReference>
<dbReference type="Pfam" id="PF03595">
    <property type="entry name" value="SLAC1"/>
    <property type="match status" value="1"/>
</dbReference>
<feature type="transmembrane region" description="Helical" evidence="6">
    <location>
        <begin position="194"/>
        <end position="215"/>
    </location>
</feature>
<evidence type="ECO:0000256" key="1">
    <source>
        <dbReference type="ARBA" id="ARBA00004141"/>
    </source>
</evidence>
<feature type="region of interest" description="Disordered" evidence="5">
    <location>
        <begin position="1"/>
        <end position="48"/>
    </location>
</feature>
<feature type="region of interest" description="Disordered" evidence="5">
    <location>
        <begin position="70"/>
        <end position="108"/>
    </location>
</feature>
<dbReference type="InterPro" id="IPR004695">
    <property type="entry name" value="SLAC1/Mae1/Ssu1/TehA"/>
</dbReference>
<evidence type="ECO:0000256" key="6">
    <source>
        <dbReference type="SAM" id="Phobius"/>
    </source>
</evidence>
<feature type="compositionally biased region" description="Polar residues" evidence="5">
    <location>
        <begin position="70"/>
        <end position="85"/>
    </location>
</feature>
<dbReference type="PANTHER" id="PTHR31162">
    <property type="entry name" value="MALIC ACID TRANSPORT PROTEIN-RELATED"/>
    <property type="match status" value="1"/>
</dbReference>
<keyword evidence="8" id="KW-1185">Reference proteome</keyword>
<dbReference type="PANTHER" id="PTHR31162:SF3">
    <property type="entry name" value="TRANSPORTER_MALIC ACID TRANSPORT PROTEIN, PUTATIVE-RELATED"/>
    <property type="match status" value="1"/>
</dbReference>
<feature type="transmembrane region" description="Helical" evidence="6">
    <location>
        <begin position="124"/>
        <end position="143"/>
    </location>
</feature>
<dbReference type="AlphaFoldDB" id="A0A6A5ZAT6"/>
<evidence type="ECO:0000313" key="8">
    <source>
        <dbReference type="Proteomes" id="UP000799770"/>
    </source>
</evidence>
<reference evidence="7" key="1">
    <citation type="journal article" date="2020" name="Stud. Mycol.">
        <title>101 Dothideomycetes genomes: a test case for predicting lifestyles and emergence of pathogens.</title>
        <authorList>
            <person name="Haridas S."/>
            <person name="Albert R."/>
            <person name="Binder M."/>
            <person name="Bloem J."/>
            <person name="Labutti K."/>
            <person name="Salamov A."/>
            <person name="Andreopoulos B."/>
            <person name="Baker S."/>
            <person name="Barry K."/>
            <person name="Bills G."/>
            <person name="Bluhm B."/>
            <person name="Cannon C."/>
            <person name="Castanera R."/>
            <person name="Culley D."/>
            <person name="Daum C."/>
            <person name="Ezra D."/>
            <person name="Gonzalez J."/>
            <person name="Henrissat B."/>
            <person name="Kuo A."/>
            <person name="Liang C."/>
            <person name="Lipzen A."/>
            <person name="Lutzoni F."/>
            <person name="Magnuson J."/>
            <person name="Mondo S."/>
            <person name="Nolan M."/>
            <person name="Ohm R."/>
            <person name="Pangilinan J."/>
            <person name="Park H.-J."/>
            <person name="Ramirez L."/>
            <person name="Alfaro M."/>
            <person name="Sun H."/>
            <person name="Tritt A."/>
            <person name="Yoshinaga Y."/>
            <person name="Zwiers L.-H."/>
            <person name="Turgeon B."/>
            <person name="Goodwin S."/>
            <person name="Spatafora J."/>
            <person name="Crous P."/>
            <person name="Grigoriev I."/>
        </authorList>
    </citation>
    <scope>NUCLEOTIDE SEQUENCE</scope>
    <source>
        <strain evidence="7">CBS 627.86</strain>
    </source>
</reference>
<keyword evidence="3 6" id="KW-1133">Transmembrane helix</keyword>
<feature type="transmembrane region" description="Helical" evidence="6">
    <location>
        <begin position="260"/>
        <end position="278"/>
    </location>
</feature>
<feature type="compositionally biased region" description="Basic and acidic residues" evidence="5">
    <location>
        <begin position="88"/>
        <end position="102"/>
    </location>
</feature>
<feature type="compositionally biased region" description="Basic and acidic residues" evidence="5">
    <location>
        <begin position="1"/>
        <end position="18"/>
    </location>
</feature>
<keyword evidence="2 6" id="KW-0812">Transmembrane</keyword>
<evidence type="ECO:0000256" key="5">
    <source>
        <dbReference type="SAM" id="MobiDB-lite"/>
    </source>
</evidence>
<protein>
    <submittedName>
        <fullName evidence="7">Voltage-dependent anion channel-domain-containing protein</fullName>
    </submittedName>
</protein>
<comment type="subcellular location">
    <subcellularLocation>
        <location evidence="1">Membrane</location>
        <topology evidence="1">Multi-pass membrane protein</topology>
    </subcellularLocation>
</comment>
<dbReference type="Proteomes" id="UP000799770">
    <property type="component" value="Unassembled WGS sequence"/>
</dbReference>
<evidence type="ECO:0000256" key="2">
    <source>
        <dbReference type="ARBA" id="ARBA00022692"/>
    </source>
</evidence>
<dbReference type="OrthoDB" id="2901184at2759"/>
<dbReference type="InterPro" id="IPR038665">
    <property type="entry name" value="Voltage-dep_anion_channel_sf"/>
</dbReference>
<feature type="transmembrane region" description="Helical" evidence="6">
    <location>
        <begin position="149"/>
        <end position="174"/>
    </location>
</feature>
<dbReference type="CDD" id="cd09317">
    <property type="entry name" value="TDT_Mae1_like"/>
    <property type="match status" value="1"/>
</dbReference>